<dbReference type="GO" id="GO:0006357">
    <property type="term" value="P:regulation of transcription by RNA polymerase II"/>
    <property type="evidence" value="ECO:0007669"/>
    <property type="project" value="TreeGrafter"/>
</dbReference>
<feature type="domain" description="SET" evidence="14">
    <location>
        <begin position="232"/>
        <end position="354"/>
    </location>
</feature>
<comment type="catalytic activity">
    <reaction evidence="12">
        <text>L-lysyl(20)-[histone H4] + S-adenosyl-L-methionine = N(6)-methyl-L-lysyl(20)-[histone H4] + S-adenosyl-L-homocysteine + H(+)</text>
        <dbReference type="Rhea" id="RHEA:60344"/>
        <dbReference type="Rhea" id="RHEA-COMP:15554"/>
        <dbReference type="Rhea" id="RHEA-COMP:15555"/>
        <dbReference type="ChEBI" id="CHEBI:15378"/>
        <dbReference type="ChEBI" id="CHEBI:29969"/>
        <dbReference type="ChEBI" id="CHEBI:57856"/>
        <dbReference type="ChEBI" id="CHEBI:59789"/>
        <dbReference type="ChEBI" id="CHEBI:61929"/>
        <dbReference type="EC" id="2.1.1.361"/>
    </reaction>
</comment>
<dbReference type="OrthoDB" id="5560686at2759"/>
<dbReference type="SMART" id="SM00317">
    <property type="entry name" value="SET"/>
    <property type="match status" value="1"/>
</dbReference>
<dbReference type="InParanoid" id="A0A2J7R846"/>
<reference evidence="15 16" key="1">
    <citation type="submission" date="2017-12" db="EMBL/GenBank/DDBJ databases">
        <title>Hemimetabolous genomes reveal molecular basis of termite eusociality.</title>
        <authorList>
            <person name="Harrison M.C."/>
            <person name="Jongepier E."/>
            <person name="Robertson H.M."/>
            <person name="Arning N."/>
            <person name="Bitard-Feildel T."/>
            <person name="Chao H."/>
            <person name="Childers C.P."/>
            <person name="Dinh H."/>
            <person name="Doddapaneni H."/>
            <person name="Dugan S."/>
            <person name="Gowin J."/>
            <person name="Greiner C."/>
            <person name="Han Y."/>
            <person name="Hu H."/>
            <person name="Hughes D.S.T."/>
            <person name="Huylmans A.-K."/>
            <person name="Kemena C."/>
            <person name="Kremer L.P.M."/>
            <person name="Lee S.L."/>
            <person name="Lopez-Ezquerra A."/>
            <person name="Mallet L."/>
            <person name="Monroy-Kuhn J.M."/>
            <person name="Moser A."/>
            <person name="Murali S.C."/>
            <person name="Muzny D.M."/>
            <person name="Otani S."/>
            <person name="Piulachs M.-D."/>
            <person name="Poelchau M."/>
            <person name="Qu J."/>
            <person name="Schaub F."/>
            <person name="Wada-Katsumata A."/>
            <person name="Worley K.C."/>
            <person name="Xie Q."/>
            <person name="Ylla G."/>
            <person name="Poulsen M."/>
            <person name="Gibbs R.A."/>
            <person name="Schal C."/>
            <person name="Richards S."/>
            <person name="Belles X."/>
            <person name="Korb J."/>
            <person name="Bornberg-Bauer E."/>
        </authorList>
    </citation>
    <scope>NUCLEOTIDE SEQUENCE [LARGE SCALE GENOMIC DNA]</scope>
    <source>
        <tissue evidence="15">Whole body</tissue>
    </source>
</reference>
<accession>A0A2J7R846</accession>
<dbReference type="InterPro" id="IPR001214">
    <property type="entry name" value="SET_dom"/>
</dbReference>
<dbReference type="AlphaFoldDB" id="A0A2J7R846"/>
<dbReference type="PROSITE" id="PS51571">
    <property type="entry name" value="SAM_MT43_PR_SET"/>
    <property type="match status" value="1"/>
</dbReference>
<gene>
    <name evidence="15" type="ORF">B7P43_G08068</name>
</gene>
<keyword evidence="5" id="KW-0489">Methyltransferase</keyword>
<dbReference type="InterPro" id="IPR016858">
    <property type="entry name" value="KMT5A-like"/>
</dbReference>
<dbReference type="GO" id="GO:0140944">
    <property type="term" value="F:histone H4K20 monomethyltransferase activity"/>
    <property type="evidence" value="ECO:0007669"/>
    <property type="project" value="UniProtKB-EC"/>
</dbReference>
<dbReference type="STRING" id="105785.A0A2J7R846"/>
<evidence type="ECO:0000256" key="5">
    <source>
        <dbReference type="ARBA" id="ARBA00022603"/>
    </source>
</evidence>
<keyword evidence="7" id="KW-0949">S-adenosyl-L-methionine</keyword>
<keyword evidence="11" id="KW-0539">Nucleus</keyword>
<sequence length="369" mass="41409">MVRGRRKCAKGRLKPVTEAPEDVSCGAPKKKDSKLSKEFQGRLSHASPQSKTPLITKFFSPRECADVVPDNKSQLIENVEKDTFNISIARSSPKKESDKPSEPTIANDVEKNSVLHSFSCSPHKIQLCADVARLSPSSALSQLRISLSPKRAVKSRRKLNPSQTVNQQLAPKTVPKPVCCNSASAAPPTKVSGNHKLTEYFPVRRSVRKTKTTVLEEQQRDLEEAILSRREDGLEVVHNFEGKGRGIVTTRHFSKGEFVVEYAGELIDMCEAKEREKNYSQDQNTGCYMYYFKYRNNQYCVDATAESGRLGRLVNHSRSGNLITKTVCIVNKPHLVLIAKEDIPPGEEVMYDYGDRSKESIRYHPWLAA</sequence>
<organism evidence="15 16">
    <name type="scientific">Cryptotermes secundus</name>
    <dbReference type="NCBI Taxonomy" id="105785"/>
    <lineage>
        <taxon>Eukaryota</taxon>
        <taxon>Metazoa</taxon>
        <taxon>Ecdysozoa</taxon>
        <taxon>Arthropoda</taxon>
        <taxon>Hexapoda</taxon>
        <taxon>Insecta</taxon>
        <taxon>Pterygota</taxon>
        <taxon>Neoptera</taxon>
        <taxon>Polyneoptera</taxon>
        <taxon>Dictyoptera</taxon>
        <taxon>Blattodea</taxon>
        <taxon>Blattoidea</taxon>
        <taxon>Termitoidae</taxon>
        <taxon>Kalotermitidae</taxon>
        <taxon>Cryptotermitinae</taxon>
        <taxon>Cryptotermes</taxon>
    </lineage>
</organism>
<feature type="compositionally biased region" description="Basic and acidic residues" evidence="13">
    <location>
        <begin position="29"/>
        <end position="40"/>
    </location>
</feature>
<evidence type="ECO:0000313" key="16">
    <source>
        <dbReference type="Proteomes" id="UP000235965"/>
    </source>
</evidence>
<evidence type="ECO:0000256" key="2">
    <source>
        <dbReference type="ARBA" id="ARBA00004286"/>
    </source>
</evidence>
<dbReference type="GO" id="GO:0005634">
    <property type="term" value="C:nucleus"/>
    <property type="evidence" value="ECO:0007669"/>
    <property type="project" value="UniProtKB-SubCell"/>
</dbReference>
<dbReference type="GO" id="GO:0043516">
    <property type="term" value="P:regulation of DNA damage response, signal transduction by p53 class mediator"/>
    <property type="evidence" value="ECO:0007669"/>
    <property type="project" value="TreeGrafter"/>
</dbReference>
<dbReference type="PANTHER" id="PTHR46167:SF1">
    <property type="entry name" value="N-LYSINE METHYLTRANSFERASE KMT5A"/>
    <property type="match status" value="1"/>
</dbReference>
<dbReference type="InterPro" id="IPR047266">
    <property type="entry name" value="KMT5A-like_SET"/>
</dbReference>
<dbReference type="InterPro" id="IPR051760">
    <property type="entry name" value="KMT5A"/>
</dbReference>
<evidence type="ECO:0000256" key="7">
    <source>
        <dbReference type="ARBA" id="ARBA00022691"/>
    </source>
</evidence>
<evidence type="ECO:0000256" key="12">
    <source>
        <dbReference type="ARBA" id="ARBA00047784"/>
    </source>
</evidence>
<dbReference type="GO" id="GO:0032259">
    <property type="term" value="P:methylation"/>
    <property type="evidence" value="ECO:0007669"/>
    <property type="project" value="UniProtKB-KW"/>
</dbReference>
<evidence type="ECO:0000256" key="6">
    <source>
        <dbReference type="ARBA" id="ARBA00022679"/>
    </source>
</evidence>
<evidence type="ECO:0000313" key="15">
    <source>
        <dbReference type="EMBL" id="PNF37007.1"/>
    </source>
</evidence>
<comment type="caution">
    <text evidence="15">The sequence shown here is derived from an EMBL/GenBank/DDBJ whole genome shotgun (WGS) entry which is preliminary data.</text>
</comment>
<dbReference type="CDD" id="cd10528">
    <property type="entry name" value="SET_SETD8"/>
    <property type="match status" value="1"/>
</dbReference>
<keyword evidence="16" id="KW-1185">Reference proteome</keyword>
<dbReference type="PANTHER" id="PTHR46167">
    <property type="entry name" value="N-LYSINE METHYLTRANSFERASE KMT5A"/>
    <property type="match status" value="1"/>
</dbReference>
<keyword evidence="6" id="KW-0808">Transferase</keyword>
<feature type="compositionally biased region" description="Basic residues" evidence="13">
    <location>
        <begin position="1"/>
        <end position="13"/>
    </location>
</feature>
<evidence type="ECO:0000259" key="14">
    <source>
        <dbReference type="PROSITE" id="PS50280"/>
    </source>
</evidence>
<keyword evidence="9" id="KW-0805">Transcription regulation</keyword>
<dbReference type="GO" id="GO:0005700">
    <property type="term" value="C:polytene chromosome"/>
    <property type="evidence" value="ECO:0007669"/>
    <property type="project" value="TreeGrafter"/>
</dbReference>
<dbReference type="Proteomes" id="UP000235965">
    <property type="component" value="Unassembled WGS sequence"/>
</dbReference>
<dbReference type="PROSITE" id="PS50280">
    <property type="entry name" value="SET"/>
    <property type="match status" value="1"/>
</dbReference>
<keyword evidence="8" id="KW-0156">Chromatin regulator</keyword>
<evidence type="ECO:0000256" key="9">
    <source>
        <dbReference type="ARBA" id="ARBA00023015"/>
    </source>
</evidence>
<dbReference type="EC" id="2.1.1.361" evidence="3"/>
<evidence type="ECO:0000256" key="13">
    <source>
        <dbReference type="SAM" id="MobiDB-lite"/>
    </source>
</evidence>
<name>A0A2J7R846_9NEOP</name>
<feature type="region of interest" description="Disordered" evidence="13">
    <location>
        <begin position="1"/>
        <end position="52"/>
    </location>
</feature>
<evidence type="ECO:0000256" key="4">
    <source>
        <dbReference type="ARBA" id="ARBA00022454"/>
    </source>
</evidence>
<dbReference type="SUPFAM" id="SSF82199">
    <property type="entry name" value="SET domain"/>
    <property type="match status" value="1"/>
</dbReference>
<feature type="region of interest" description="Disordered" evidence="13">
    <location>
        <begin position="88"/>
        <end position="108"/>
    </location>
</feature>
<dbReference type="EMBL" id="NEVH01006723">
    <property type="protein sequence ID" value="PNF37007.1"/>
    <property type="molecule type" value="Genomic_DNA"/>
</dbReference>
<dbReference type="InterPro" id="IPR046341">
    <property type="entry name" value="SET_dom_sf"/>
</dbReference>
<protein>
    <recommendedName>
        <fullName evidence="3">[histone H4]-lysine(20) N-methyltransferase</fullName>
        <ecNumber evidence="3">2.1.1.361</ecNumber>
    </recommendedName>
</protein>
<dbReference type="Gene3D" id="2.170.270.10">
    <property type="entry name" value="SET domain"/>
    <property type="match status" value="1"/>
</dbReference>
<keyword evidence="4" id="KW-0158">Chromosome</keyword>
<evidence type="ECO:0000256" key="1">
    <source>
        <dbReference type="ARBA" id="ARBA00004123"/>
    </source>
</evidence>
<evidence type="ECO:0000256" key="3">
    <source>
        <dbReference type="ARBA" id="ARBA00012187"/>
    </source>
</evidence>
<keyword evidence="10" id="KW-0804">Transcription</keyword>
<evidence type="ECO:0000256" key="8">
    <source>
        <dbReference type="ARBA" id="ARBA00022853"/>
    </source>
</evidence>
<dbReference type="Pfam" id="PF00856">
    <property type="entry name" value="SET"/>
    <property type="match status" value="1"/>
</dbReference>
<evidence type="ECO:0000256" key="10">
    <source>
        <dbReference type="ARBA" id="ARBA00023163"/>
    </source>
</evidence>
<proteinExistence type="predicted"/>
<evidence type="ECO:0000256" key="11">
    <source>
        <dbReference type="ARBA" id="ARBA00023242"/>
    </source>
</evidence>
<comment type="subcellular location">
    <subcellularLocation>
        <location evidence="2">Chromosome</location>
    </subcellularLocation>
    <subcellularLocation>
        <location evidence="1">Nucleus</location>
    </subcellularLocation>
</comment>